<name>A0A8J3CPK8_9PROT</name>
<protein>
    <recommendedName>
        <fullName evidence="2">Alpha/beta hydrolase fold-3 domain-containing protein</fullName>
    </recommendedName>
</protein>
<feature type="domain" description="Alpha/beta hydrolase fold-3" evidence="2">
    <location>
        <begin position="70"/>
        <end position="271"/>
    </location>
</feature>
<keyword evidence="4" id="KW-1185">Reference proteome</keyword>
<dbReference type="InterPro" id="IPR029058">
    <property type="entry name" value="AB_hydrolase_fold"/>
</dbReference>
<reference evidence="3" key="2">
    <citation type="submission" date="2020-09" db="EMBL/GenBank/DDBJ databases">
        <authorList>
            <person name="Sun Q."/>
            <person name="Kim S."/>
        </authorList>
    </citation>
    <scope>NUCLEOTIDE SEQUENCE</scope>
    <source>
        <strain evidence="3">KCTC 32513</strain>
    </source>
</reference>
<dbReference type="RefSeq" id="WP_189494415.1">
    <property type="nucleotide sequence ID" value="NZ_BMZH01000001.1"/>
</dbReference>
<dbReference type="InterPro" id="IPR013094">
    <property type="entry name" value="AB_hydrolase_3"/>
</dbReference>
<dbReference type="Pfam" id="PF07859">
    <property type="entry name" value="Abhydrolase_3"/>
    <property type="match status" value="1"/>
</dbReference>
<organism evidence="3 4">
    <name type="scientific">Algimonas arctica</name>
    <dbReference type="NCBI Taxonomy" id="1479486"/>
    <lineage>
        <taxon>Bacteria</taxon>
        <taxon>Pseudomonadati</taxon>
        <taxon>Pseudomonadota</taxon>
        <taxon>Alphaproteobacteria</taxon>
        <taxon>Maricaulales</taxon>
        <taxon>Robiginitomaculaceae</taxon>
        <taxon>Algimonas</taxon>
    </lineage>
</organism>
<evidence type="ECO:0000259" key="2">
    <source>
        <dbReference type="Pfam" id="PF07859"/>
    </source>
</evidence>
<dbReference type="SUPFAM" id="SSF53474">
    <property type="entry name" value="alpha/beta-Hydrolases"/>
    <property type="match status" value="1"/>
</dbReference>
<evidence type="ECO:0000256" key="1">
    <source>
        <dbReference type="ARBA" id="ARBA00022801"/>
    </source>
</evidence>
<reference evidence="3" key="1">
    <citation type="journal article" date="2014" name="Int. J. Syst. Evol. Microbiol.">
        <title>Complete genome sequence of Corynebacterium casei LMG S-19264T (=DSM 44701T), isolated from a smear-ripened cheese.</title>
        <authorList>
            <consortium name="US DOE Joint Genome Institute (JGI-PGF)"/>
            <person name="Walter F."/>
            <person name="Albersmeier A."/>
            <person name="Kalinowski J."/>
            <person name="Ruckert C."/>
        </authorList>
    </citation>
    <scope>NUCLEOTIDE SEQUENCE</scope>
    <source>
        <strain evidence="3">KCTC 32513</strain>
    </source>
</reference>
<evidence type="ECO:0000313" key="3">
    <source>
        <dbReference type="EMBL" id="GHA82349.1"/>
    </source>
</evidence>
<sequence>MGTSLGYKALQGFFRITRYRNNMIKDAANGEQRNALPKGKQAARWERSEFDGRAVWTCPPKDGATDRVYVHQHGGGYIYGIAAIHYMSLQELANHAEMTVIMPDYPLPPQARAPEILEWADRQFSATIEQYGLENVALGGCSAGGNLTLALLQRRAARGDDNPSKISLWSPWVDLTPADAPPTKADDTEALITPFGLEPAVGAYIGDSGMDRADPVISPLFADLSALPTLNIVTGQQDILYPSICDFADKAKAAGKLGEFTAEPDYGHYWMFYPAPDRHRTLKQIAALLA</sequence>
<dbReference type="EMBL" id="BMZH01000001">
    <property type="protein sequence ID" value="GHA82349.1"/>
    <property type="molecule type" value="Genomic_DNA"/>
</dbReference>
<dbReference type="Gene3D" id="3.40.50.1820">
    <property type="entry name" value="alpha/beta hydrolase"/>
    <property type="match status" value="1"/>
</dbReference>
<keyword evidence="1" id="KW-0378">Hydrolase</keyword>
<dbReference type="AlphaFoldDB" id="A0A8J3CPK8"/>
<dbReference type="PANTHER" id="PTHR48081:SF8">
    <property type="entry name" value="ALPHA_BETA HYDROLASE FOLD-3 DOMAIN-CONTAINING PROTEIN-RELATED"/>
    <property type="match status" value="1"/>
</dbReference>
<accession>A0A8J3CPK8</accession>
<dbReference type="Proteomes" id="UP000634004">
    <property type="component" value="Unassembled WGS sequence"/>
</dbReference>
<dbReference type="InterPro" id="IPR050300">
    <property type="entry name" value="GDXG_lipolytic_enzyme"/>
</dbReference>
<dbReference type="GO" id="GO:0016787">
    <property type="term" value="F:hydrolase activity"/>
    <property type="evidence" value="ECO:0007669"/>
    <property type="project" value="UniProtKB-KW"/>
</dbReference>
<gene>
    <name evidence="3" type="ORF">GCM10009069_01860</name>
</gene>
<dbReference type="PANTHER" id="PTHR48081">
    <property type="entry name" value="AB HYDROLASE SUPERFAMILY PROTEIN C4A8.06C"/>
    <property type="match status" value="1"/>
</dbReference>
<proteinExistence type="predicted"/>
<evidence type="ECO:0000313" key="4">
    <source>
        <dbReference type="Proteomes" id="UP000634004"/>
    </source>
</evidence>
<comment type="caution">
    <text evidence="3">The sequence shown here is derived from an EMBL/GenBank/DDBJ whole genome shotgun (WGS) entry which is preliminary data.</text>
</comment>